<dbReference type="AlphaFoldDB" id="A0A9Q4JGV3"/>
<dbReference type="InterPro" id="IPR000184">
    <property type="entry name" value="Bac_surfAg_D15"/>
</dbReference>
<feature type="signal peptide" evidence="3">
    <location>
        <begin position="1"/>
        <end position="23"/>
    </location>
</feature>
<evidence type="ECO:0000256" key="1">
    <source>
        <dbReference type="ARBA" id="ARBA00004370"/>
    </source>
</evidence>
<protein>
    <submittedName>
        <fullName evidence="5">BamA/TamA family outer membrane protein</fullName>
    </submittedName>
</protein>
<name>A0A9Q4JGV3_BACFG</name>
<gene>
    <name evidence="5" type="ORF">O1433_19400</name>
</gene>
<organism evidence="5 6">
    <name type="scientific">Bacteroides fragilis</name>
    <dbReference type="NCBI Taxonomy" id="817"/>
    <lineage>
        <taxon>Bacteria</taxon>
        <taxon>Pseudomonadati</taxon>
        <taxon>Bacteroidota</taxon>
        <taxon>Bacteroidia</taxon>
        <taxon>Bacteroidales</taxon>
        <taxon>Bacteroidaceae</taxon>
        <taxon>Bacteroides</taxon>
    </lineage>
</organism>
<sequence>MKPKHKNWLLLGCFSALWTVSLAQGENCNDSLSPITYIPVAEDSASTAVAAHSDSVAVKRSFIKKFLDYFNDANKEKKSKKFDFSVIGGPHYSSDTKLGLGLVAAGLYRTDRADTLLPLSTVSLYGDVSTVGFYLLGVRGNHIFPKDKYRLNYNLYFYSFPSLYWGIGYRNAVNDENESSYKRFQAQVKVDFMFRLAKNFYLGPMASFDYIDGRSFEKPELWQGMDARTTNVSAGLSLVYDSRDFLTNAYKGYYLRIDQRFSPAFLGNDYAFSSTELTTSYYRKVWKGGILAGQFHTLLTYGNPPWGLMATLGSSYSMRGYYDGRFRDKNVVDMQVELRQHIWKRNGVAVWVGAGNIFPDFSSFEVKHILPNYGFGYRWEFKKRVNVRLDLGFGKGQTGFIFNINEAF</sequence>
<feature type="chain" id="PRO_5040363175" evidence="3">
    <location>
        <begin position="24"/>
        <end position="408"/>
    </location>
</feature>
<evidence type="ECO:0000259" key="4">
    <source>
        <dbReference type="Pfam" id="PF01103"/>
    </source>
</evidence>
<dbReference type="GO" id="GO:0019867">
    <property type="term" value="C:outer membrane"/>
    <property type="evidence" value="ECO:0007669"/>
    <property type="project" value="InterPro"/>
</dbReference>
<keyword evidence="2" id="KW-0472">Membrane</keyword>
<dbReference type="Gene3D" id="2.40.160.50">
    <property type="entry name" value="membrane protein fhac: a member of the omp85/tpsb transporter family"/>
    <property type="match status" value="1"/>
</dbReference>
<comment type="caution">
    <text evidence="5">The sequence shown here is derived from an EMBL/GenBank/DDBJ whole genome shotgun (WGS) entry which is preliminary data.</text>
</comment>
<dbReference type="RefSeq" id="WP_022010968.1">
    <property type="nucleotide sequence ID" value="NZ_JAPTZU010000016.1"/>
</dbReference>
<evidence type="ECO:0000313" key="5">
    <source>
        <dbReference type="EMBL" id="MCZ2689668.1"/>
    </source>
</evidence>
<evidence type="ECO:0000256" key="2">
    <source>
        <dbReference type="ARBA" id="ARBA00023136"/>
    </source>
</evidence>
<comment type="subcellular location">
    <subcellularLocation>
        <location evidence="1">Membrane</location>
    </subcellularLocation>
</comment>
<keyword evidence="3" id="KW-0732">Signal</keyword>
<feature type="domain" description="Bacterial surface antigen (D15)" evidence="4">
    <location>
        <begin position="144"/>
        <end position="358"/>
    </location>
</feature>
<reference evidence="5" key="1">
    <citation type="submission" date="2022-12" db="EMBL/GenBank/DDBJ databases">
        <title>Development of a Multilocus Sequence Typing Scheme for Bacteroides fragilis Based on Whole Genome Sequencing Data and Clinical Application.</title>
        <authorList>
            <person name="Nielsen F.D."/>
            <person name="Justesen U.S."/>
        </authorList>
    </citation>
    <scope>NUCLEOTIDE SEQUENCE</scope>
    <source>
        <strain evidence="5">BF_AM_ODE_DK_2015_4</strain>
    </source>
</reference>
<evidence type="ECO:0000313" key="6">
    <source>
        <dbReference type="Proteomes" id="UP001079672"/>
    </source>
</evidence>
<accession>A0A9Q4JGV3</accession>
<proteinExistence type="predicted"/>
<dbReference type="EMBL" id="JAPTZU010000016">
    <property type="protein sequence ID" value="MCZ2689668.1"/>
    <property type="molecule type" value="Genomic_DNA"/>
</dbReference>
<dbReference type="Pfam" id="PF01103">
    <property type="entry name" value="Omp85"/>
    <property type="match status" value="1"/>
</dbReference>
<dbReference type="Proteomes" id="UP001079672">
    <property type="component" value="Unassembled WGS sequence"/>
</dbReference>
<evidence type="ECO:0000256" key="3">
    <source>
        <dbReference type="SAM" id="SignalP"/>
    </source>
</evidence>